<feature type="domain" description="Chorismate-utilising enzyme C-terminal" evidence="6">
    <location>
        <begin position="162"/>
        <end position="429"/>
    </location>
</feature>
<gene>
    <name evidence="7" type="ORF">G7Y89_g13829</name>
</gene>
<dbReference type="InterPro" id="IPR015890">
    <property type="entry name" value="Chorismate_C"/>
</dbReference>
<dbReference type="GO" id="GO:0008909">
    <property type="term" value="F:isochorismate synthase activity"/>
    <property type="evidence" value="ECO:0007669"/>
    <property type="project" value="InterPro"/>
</dbReference>
<keyword evidence="4" id="KW-0456">Lyase</keyword>
<feature type="compositionally biased region" description="Low complexity" evidence="5">
    <location>
        <begin position="77"/>
        <end position="89"/>
    </location>
</feature>
<evidence type="ECO:0000259" key="6">
    <source>
        <dbReference type="Pfam" id="PF00425"/>
    </source>
</evidence>
<comment type="caution">
    <text evidence="7">The sequence shown here is derived from an EMBL/GenBank/DDBJ whole genome shotgun (WGS) entry which is preliminary data.</text>
</comment>
<keyword evidence="8" id="KW-1185">Reference proteome</keyword>
<accession>A0A8H4VW21</accession>
<evidence type="ECO:0000256" key="5">
    <source>
        <dbReference type="SAM" id="MobiDB-lite"/>
    </source>
</evidence>
<dbReference type="SUPFAM" id="SSF56322">
    <property type="entry name" value="ADC synthase"/>
    <property type="match status" value="1"/>
</dbReference>
<feature type="region of interest" description="Disordered" evidence="5">
    <location>
        <begin position="1"/>
        <end position="24"/>
    </location>
</feature>
<evidence type="ECO:0000313" key="7">
    <source>
        <dbReference type="EMBL" id="KAF4624342.1"/>
    </source>
</evidence>
<dbReference type="EMBL" id="JAAMPI010001685">
    <property type="protein sequence ID" value="KAF4624342.1"/>
    <property type="molecule type" value="Genomic_DNA"/>
</dbReference>
<dbReference type="InterPro" id="IPR005801">
    <property type="entry name" value="ADC_synthase"/>
</dbReference>
<dbReference type="Proteomes" id="UP000566819">
    <property type="component" value="Unassembled WGS sequence"/>
</dbReference>
<name>A0A8H4VW21_9HELO</name>
<dbReference type="PANTHER" id="PTHR11236:SF48">
    <property type="entry name" value="ISOCHORISMATE SYNTHASE MENF"/>
    <property type="match status" value="1"/>
</dbReference>
<evidence type="ECO:0000256" key="1">
    <source>
        <dbReference type="ARBA" id="ARBA00001946"/>
    </source>
</evidence>
<sequence>MSSNETVPKAAKASNGEMRADEEADIAASTPEIDVTFFGHGWFLGLGSHAALLINSTGTSYTITSSPTSSPTPPFSSTPFTSNTQTFPTPLLHLPRRHRPLLHHQTLQDHRQDLRPNGLQLCESYSGIAVYDSPLSSSKPPHHPPTQNFLNLDTTQIGSDLYKHRVAAATNEISSGFYTKVICSRAVPLPSPTIDLLSTLYHGRLHNTPARTFTLSHSGTAATGFSPELVVGVENGKITTEPLAGTRSALGTASEIEARKRDLLSDTKEIAEHAISVLHAMAELRSDGLCVPSEVVVEDFMSVRPRGAVQHLGSRVVGRSIGEGKDAWDAFDALFPAITASGVPKRESLEAIQRLEGGGRARELYSGAVLLLEAAGESGESGGKGSEFFEATLVLRIVFQDEKRAWVQAGAGVIKESKPERELEETREKLASVVPWLVVRDPAEEKAFI</sequence>
<dbReference type="Gene3D" id="3.60.120.10">
    <property type="entry name" value="Anthranilate synthase"/>
    <property type="match status" value="1"/>
</dbReference>
<dbReference type="GO" id="GO:0000162">
    <property type="term" value="P:L-tryptophan biosynthetic process"/>
    <property type="evidence" value="ECO:0007669"/>
    <property type="project" value="TreeGrafter"/>
</dbReference>
<organism evidence="7 8">
    <name type="scientific">Cudoniella acicularis</name>
    <dbReference type="NCBI Taxonomy" id="354080"/>
    <lineage>
        <taxon>Eukaryota</taxon>
        <taxon>Fungi</taxon>
        <taxon>Dikarya</taxon>
        <taxon>Ascomycota</taxon>
        <taxon>Pezizomycotina</taxon>
        <taxon>Leotiomycetes</taxon>
        <taxon>Helotiales</taxon>
        <taxon>Tricladiaceae</taxon>
        <taxon>Cudoniella</taxon>
    </lineage>
</organism>
<keyword evidence="2" id="KW-0479">Metal-binding</keyword>
<dbReference type="OrthoDB" id="1865897at2759"/>
<dbReference type="NCBIfam" id="TIGR03494">
    <property type="entry name" value="salicyl_syn"/>
    <property type="match status" value="1"/>
</dbReference>
<dbReference type="InterPro" id="IPR019999">
    <property type="entry name" value="Anth_synth_I-like"/>
</dbReference>
<protein>
    <recommendedName>
        <fullName evidence="6">Chorismate-utilising enzyme C-terminal domain-containing protein</fullName>
    </recommendedName>
</protein>
<proteinExistence type="predicted"/>
<evidence type="ECO:0000256" key="4">
    <source>
        <dbReference type="ARBA" id="ARBA00023239"/>
    </source>
</evidence>
<dbReference type="Pfam" id="PF00425">
    <property type="entry name" value="Chorismate_bind"/>
    <property type="match status" value="1"/>
</dbReference>
<evidence type="ECO:0000256" key="2">
    <source>
        <dbReference type="ARBA" id="ARBA00022723"/>
    </source>
</evidence>
<dbReference type="InterPro" id="IPR019996">
    <property type="entry name" value="Salicylate_synthase"/>
</dbReference>
<reference evidence="7 8" key="1">
    <citation type="submission" date="2020-03" db="EMBL/GenBank/DDBJ databases">
        <title>Draft Genome Sequence of Cudoniella acicularis.</title>
        <authorList>
            <person name="Buettner E."/>
            <person name="Kellner H."/>
        </authorList>
    </citation>
    <scope>NUCLEOTIDE SEQUENCE [LARGE SCALE GENOMIC DNA]</scope>
    <source>
        <strain evidence="7 8">DSM 108380</strain>
    </source>
</reference>
<evidence type="ECO:0000256" key="3">
    <source>
        <dbReference type="ARBA" id="ARBA00022842"/>
    </source>
</evidence>
<keyword evidence="3" id="KW-0460">Magnesium</keyword>
<dbReference type="PANTHER" id="PTHR11236">
    <property type="entry name" value="AMINOBENZOATE/ANTHRANILATE SYNTHASE"/>
    <property type="match status" value="1"/>
</dbReference>
<dbReference type="GO" id="GO:0046872">
    <property type="term" value="F:metal ion binding"/>
    <property type="evidence" value="ECO:0007669"/>
    <property type="project" value="UniProtKB-KW"/>
</dbReference>
<comment type="cofactor">
    <cofactor evidence="1">
        <name>Mg(2+)</name>
        <dbReference type="ChEBI" id="CHEBI:18420"/>
    </cofactor>
</comment>
<dbReference type="GO" id="GO:0016833">
    <property type="term" value="F:oxo-acid-lyase activity"/>
    <property type="evidence" value="ECO:0007669"/>
    <property type="project" value="InterPro"/>
</dbReference>
<dbReference type="AlphaFoldDB" id="A0A8H4VW21"/>
<evidence type="ECO:0000313" key="8">
    <source>
        <dbReference type="Proteomes" id="UP000566819"/>
    </source>
</evidence>
<feature type="region of interest" description="Disordered" evidence="5">
    <location>
        <begin position="61"/>
        <end position="89"/>
    </location>
</feature>